<reference evidence="1 2" key="1">
    <citation type="submission" date="2021-06" db="EMBL/GenBank/DDBJ databases">
        <authorList>
            <person name="Palmer J.M."/>
        </authorList>
    </citation>
    <scope>NUCLEOTIDE SEQUENCE [LARGE SCALE GENOMIC DNA]</scope>
    <source>
        <strain evidence="2">if_2019</strain>
        <tissue evidence="1">Muscle</tissue>
    </source>
</reference>
<comment type="caution">
    <text evidence="1">The sequence shown here is derived from an EMBL/GenBank/DDBJ whole genome shotgun (WGS) entry which is preliminary data.</text>
</comment>
<organism evidence="1 2">
    <name type="scientific">Ilyodon furcidens</name>
    <name type="common">goldbreast splitfin</name>
    <dbReference type="NCBI Taxonomy" id="33524"/>
    <lineage>
        <taxon>Eukaryota</taxon>
        <taxon>Metazoa</taxon>
        <taxon>Chordata</taxon>
        <taxon>Craniata</taxon>
        <taxon>Vertebrata</taxon>
        <taxon>Euteleostomi</taxon>
        <taxon>Actinopterygii</taxon>
        <taxon>Neopterygii</taxon>
        <taxon>Teleostei</taxon>
        <taxon>Neoteleostei</taxon>
        <taxon>Acanthomorphata</taxon>
        <taxon>Ovalentaria</taxon>
        <taxon>Atherinomorphae</taxon>
        <taxon>Cyprinodontiformes</taxon>
        <taxon>Goodeidae</taxon>
        <taxon>Ilyodon</taxon>
    </lineage>
</organism>
<dbReference type="EMBL" id="JAHRIQ010035384">
    <property type="protein sequence ID" value="MEQ2232233.1"/>
    <property type="molecule type" value="Genomic_DNA"/>
</dbReference>
<accession>A0ABV0TH65</accession>
<protein>
    <submittedName>
        <fullName evidence="1">Uncharacterized protein</fullName>
    </submittedName>
</protein>
<evidence type="ECO:0000313" key="1">
    <source>
        <dbReference type="EMBL" id="MEQ2232233.1"/>
    </source>
</evidence>
<name>A0ABV0TH65_9TELE</name>
<feature type="non-terminal residue" evidence="1">
    <location>
        <position position="1"/>
    </location>
</feature>
<keyword evidence="2" id="KW-1185">Reference proteome</keyword>
<evidence type="ECO:0000313" key="2">
    <source>
        <dbReference type="Proteomes" id="UP001482620"/>
    </source>
</evidence>
<gene>
    <name evidence="1" type="ORF">ILYODFUR_009111</name>
</gene>
<proteinExistence type="predicted"/>
<sequence>RTGQDPDLMTILDQDRNVDEPLNGELCLELSIHQNGPLDQFPKRDSSMEKQMKSQMVIRSHFDALRHGTKWLSSCGIPSWFL</sequence>
<dbReference type="Proteomes" id="UP001482620">
    <property type="component" value="Unassembled WGS sequence"/>
</dbReference>